<dbReference type="Gene3D" id="1.10.630.10">
    <property type="entry name" value="Cytochrome P450"/>
    <property type="match status" value="1"/>
</dbReference>
<keyword evidence="7 13" id="KW-1133">Transmembrane helix</keyword>
<evidence type="ECO:0000313" key="14">
    <source>
        <dbReference type="EMBL" id="KAH9319641.1"/>
    </source>
</evidence>
<keyword evidence="15" id="KW-1185">Reference proteome</keyword>
<organism evidence="14 15">
    <name type="scientific">Taxus chinensis</name>
    <name type="common">Chinese yew</name>
    <name type="synonym">Taxus wallichiana var. chinensis</name>
    <dbReference type="NCBI Taxonomy" id="29808"/>
    <lineage>
        <taxon>Eukaryota</taxon>
        <taxon>Viridiplantae</taxon>
        <taxon>Streptophyta</taxon>
        <taxon>Embryophyta</taxon>
        <taxon>Tracheophyta</taxon>
        <taxon>Spermatophyta</taxon>
        <taxon>Pinopsida</taxon>
        <taxon>Pinidae</taxon>
        <taxon>Conifers II</taxon>
        <taxon>Cupressales</taxon>
        <taxon>Taxaceae</taxon>
        <taxon>Taxus</taxon>
    </lineage>
</organism>
<comment type="subcellular location">
    <subcellularLocation>
        <location evidence="1">Membrane</location>
    </subcellularLocation>
</comment>
<dbReference type="AlphaFoldDB" id="A0AA38LD92"/>
<feature type="non-terminal residue" evidence="14">
    <location>
        <position position="409"/>
    </location>
</feature>
<evidence type="ECO:0000256" key="5">
    <source>
        <dbReference type="ARBA" id="ARBA00022692"/>
    </source>
</evidence>
<evidence type="ECO:0000256" key="3">
    <source>
        <dbReference type="ARBA" id="ARBA00010617"/>
    </source>
</evidence>
<dbReference type="InterPro" id="IPR050665">
    <property type="entry name" value="Cytochrome_P450_Monooxygen"/>
</dbReference>
<evidence type="ECO:0000256" key="4">
    <source>
        <dbReference type="ARBA" id="ARBA00022617"/>
    </source>
</evidence>
<evidence type="ECO:0000256" key="10">
    <source>
        <dbReference type="ARBA" id="ARBA00023033"/>
    </source>
</evidence>
<evidence type="ECO:0000256" key="1">
    <source>
        <dbReference type="ARBA" id="ARBA00004370"/>
    </source>
</evidence>
<evidence type="ECO:0000256" key="11">
    <source>
        <dbReference type="ARBA" id="ARBA00023059"/>
    </source>
</evidence>
<comment type="similarity">
    <text evidence="3">Belongs to the cytochrome P450 family.</text>
</comment>
<keyword evidence="8" id="KW-0560">Oxidoreductase</keyword>
<evidence type="ECO:0000256" key="2">
    <source>
        <dbReference type="ARBA" id="ARBA00005122"/>
    </source>
</evidence>
<dbReference type="GO" id="GO:0004497">
    <property type="term" value="F:monooxygenase activity"/>
    <property type="evidence" value="ECO:0007669"/>
    <property type="project" value="UniProtKB-KW"/>
</dbReference>
<reference evidence="14 15" key="1">
    <citation type="journal article" date="2021" name="Nat. Plants">
        <title>The Taxus genome provides insights into paclitaxel biosynthesis.</title>
        <authorList>
            <person name="Xiong X."/>
            <person name="Gou J."/>
            <person name="Liao Q."/>
            <person name="Li Y."/>
            <person name="Zhou Q."/>
            <person name="Bi G."/>
            <person name="Li C."/>
            <person name="Du R."/>
            <person name="Wang X."/>
            <person name="Sun T."/>
            <person name="Guo L."/>
            <person name="Liang H."/>
            <person name="Lu P."/>
            <person name="Wu Y."/>
            <person name="Zhang Z."/>
            <person name="Ro D.K."/>
            <person name="Shang Y."/>
            <person name="Huang S."/>
            <person name="Yan J."/>
        </authorList>
    </citation>
    <scope>NUCLEOTIDE SEQUENCE [LARGE SCALE GENOMIC DNA]</scope>
    <source>
        <strain evidence="14">Ta-2019</strain>
    </source>
</reference>
<dbReference type="EMBL" id="JAHRHJ020000004">
    <property type="protein sequence ID" value="KAH9319641.1"/>
    <property type="molecule type" value="Genomic_DNA"/>
</dbReference>
<comment type="pathway">
    <text evidence="2">Alkaloid biosynthesis; taxol biosynthesis.</text>
</comment>
<name>A0AA38LD92_TAXCH</name>
<dbReference type="GO" id="GO:0020037">
    <property type="term" value="F:heme binding"/>
    <property type="evidence" value="ECO:0007669"/>
    <property type="project" value="InterPro"/>
</dbReference>
<keyword evidence="11" id="KW-0876">Taxol biosynthesis</keyword>
<dbReference type="SUPFAM" id="SSF48264">
    <property type="entry name" value="Cytochrome P450"/>
    <property type="match status" value="1"/>
</dbReference>
<dbReference type="PANTHER" id="PTHR24282">
    <property type="entry name" value="CYTOCHROME P450 FAMILY MEMBER"/>
    <property type="match status" value="1"/>
</dbReference>
<evidence type="ECO:0000256" key="8">
    <source>
        <dbReference type="ARBA" id="ARBA00023002"/>
    </source>
</evidence>
<dbReference type="PANTHER" id="PTHR24282:SF135">
    <property type="entry name" value="CYTOCHROME P450 709B2"/>
    <property type="match status" value="1"/>
</dbReference>
<keyword evidence="10" id="KW-0503">Monooxygenase</keyword>
<dbReference type="InterPro" id="IPR001128">
    <property type="entry name" value="Cyt_P450"/>
</dbReference>
<evidence type="ECO:0000256" key="7">
    <source>
        <dbReference type="ARBA" id="ARBA00022989"/>
    </source>
</evidence>
<dbReference type="OMA" id="HTDPQYW"/>
<evidence type="ECO:0000313" key="15">
    <source>
        <dbReference type="Proteomes" id="UP000824469"/>
    </source>
</evidence>
<evidence type="ECO:0008006" key="16">
    <source>
        <dbReference type="Google" id="ProtNLM"/>
    </source>
</evidence>
<dbReference type="PRINTS" id="PR00385">
    <property type="entry name" value="P450"/>
</dbReference>
<dbReference type="GO" id="GO:0005506">
    <property type="term" value="F:iron ion binding"/>
    <property type="evidence" value="ECO:0007669"/>
    <property type="project" value="InterPro"/>
</dbReference>
<dbReference type="InterPro" id="IPR036396">
    <property type="entry name" value="Cyt_P450_sf"/>
</dbReference>
<dbReference type="GO" id="GO:0042617">
    <property type="term" value="P:paclitaxel biosynthetic process"/>
    <property type="evidence" value="ECO:0007669"/>
    <property type="project" value="UniProtKB-KW"/>
</dbReference>
<accession>A0AA38LD92</accession>
<keyword evidence="5 13" id="KW-0812">Transmembrane</keyword>
<proteinExistence type="inferred from homology"/>
<dbReference type="GO" id="GO:0016020">
    <property type="term" value="C:membrane"/>
    <property type="evidence" value="ECO:0007669"/>
    <property type="project" value="UniProtKB-SubCell"/>
</dbReference>
<keyword evidence="6" id="KW-0479">Metal-binding</keyword>
<dbReference type="GO" id="GO:0016705">
    <property type="term" value="F:oxidoreductase activity, acting on paired donors, with incorporation or reduction of molecular oxygen"/>
    <property type="evidence" value="ECO:0007669"/>
    <property type="project" value="InterPro"/>
</dbReference>
<evidence type="ECO:0000256" key="9">
    <source>
        <dbReference type="ARBA" id="ARBA00023004"/>
    </source>
</evidence>
<feature type="transmembrane region" description="Helical" evidence="13">
    <location>
        <begin position="12"/>
        <end position="35"/>
    </location>
</feature>
<keyword evidence="4" id="KW-0349">Heme</keyword>
<evidence type="ECO:0000256" key="12">
    <source>
        <dbReference type="ARBA" id="ARBA00023136"/>
    </source>
</evidence>
<evidence type="ECO:0000256" key="6">
    <source>
        <dbReference type="ARBA" id="ARBA00022723"/>
    </source>
</evidence>
<keyword evidence="9" id="KW-0408">Iron</keyword>
<dbReference type="PRINTS" id="PR00463">
    <property type="entry name" value="EP450I"/>
</dbReference>
<dbReference type="InterPro" id="IPR002401">
    <property type="entry name" value="Cyt_P450_E_grp-I"/>
</dbReference>
<dbReference type="Proteomes" id="UP000824469">
    <property type="component" value="Unassembled WGS sequence"/>
</dbReference>
<keyword evidence="12 13" id="KW-0472">Membrane</keyword>
<sequence length="409" mass="47057">MRIVMMDIVSSLSRVETLVFLGFVLFGGLFFKIFIDLIWKPLTFYNAYTTQGIRGSSYRVLSGSVPEYRELMRKAHAEPMKEISHDIVPRVMPHYHKWGQKYGEIFFYWYGIHSRLVIAEPELMKEVLSNKFGYYDKPTPRPLILALLGRGLVFVNGLQWVKHRRIVSPAFNVDKLKGMVKRMAGCTSSMLEKWQEMVAQEDFNGKEIDVQGEFGELTADIISHTAFGSSFNEGKEVFELQKVLQTMAAQAERSVFIPGSQYFPTSKNRYAWRIDRRVREILNAVIKSRLQLVTKGATDVGYGNDLLGTMMTANKKELNSNQKYLRMTVDEIINECKTFFFAGHETTANLLNWALFLLAINPEWQENLRNEVISVCGTDIPDADMLSRLKLMTMVIYETLRLYPPATMQ</sequence>
<gene>
    <name evidence="14" type="ORF">KI387_021410</name>
</gene>
<evidence type="ECO:0000256" key="13">
    <source>
        <dbReference type="SAM" id="Phobius"/>
    </source>
</evidence>
<dbReference type="Pfam" id="PF00067">
    <property type="entry name" value="p450"/>
    <property type="match status" value="1"/>
</dbReference>
<comment type="caution">
    <text evidence="14">The sequence shown here is derived from an EMBL/GenBank/DDBJ whole genome shotgun (WGS) entry which is preliminary data.</text>
</comment>
<protein>
    <recommendedName>
        <fullName evidence="16">Cytochrome P450</fullName>
    </recommendedName>
</protein>